<keyword evidence="3" id="KW-0472">Membrane</keyword>
<proteinExistence type="inferred from homology"/>
<feature type="transmembrane region" description="Helical" evidence="3">
    <location>
        <begin position="72"/>
        <end position="95"/>
    </location>
</feature>
<dbReference type="NCBIfam" id="TIGR00350">
    <property type="entry name" value="lytR_cpsA_psr"/>
    <property type="match status" value="1"/>
</dbReference>
<feature type="compositionally biased region" description="Basic and acidic residues" evidence="2">
    <location>
        <begin position="1"/>
        <end position="10"/>
    </location>
</feature>
<dbReference type="Pfam" id="PF03816">
    <property type="entry name" value="LytR_cpsA_psr"/>
    <property type="match status" value="1"/>
</dbReference>
<evidence type="ECO:0000256" key="1">
    <source>
        <dbReference type="ARBA" id="ARBA00006068"/>
    </source>
</evidence>
<dbReference type="Gene3D" id="3.30.70.2390">
    <property type="match status" value="1"/>
</dbReference>
<evidence type="ECO:0000313" key="6">
    <source>
        <dbReference type="EMBL" id="UYQ62461.1"/>
    </source>
</evidence>
<name>A0ABY6I638_STRPE</name>
<organism evidence="6 7">
    <name type="scientific">Streptomyces peucetius</name>
    <dbReference type="NCBI Taxonomy" id="1950"/>
    <lineage>
        <taxon>Bacteria</taxon>
        <taxon>Bacillati</taxon>
        <taxon>Actinomycetota</taxon>
        <taxon>Actinomycetes</taxon>
        <taxon>Kitasatosporales</taxon>
        <taxon>Streptomycetaceae</taxon>
        <taxon>Streptomyces</taxon>
    </lineage>
</organism>
<feature type="compositionally biased region" description="Basic residues" evidence="2">
    <location>
        <begin position="55"/>
        <end position="68"/>
    </location>
</feature>
<dbReference type="InterPro" id="IPR027381">
    <property type="entry name" value="LytR/CpsA/Psr_C"/>
</dbReference>
<keyword evidence="3" id="KW-0812">Transmembrane</keyword>
<dbReference type="Gene3D" id="3.40.630.190">
    <property type="entry name" value="LCP protein"/>
    <property type="match status" value="1"/>
</dbReference>
<gene>
    <name evidence="6" type="ORF">OGH68_13855</name>
</gene>
<feature type="domain" description="Cell envelope-related transcriptional attenuator" evidence="4">
    <location>
        <begin position="157"/>
        <end position="318"/>
    </location>
</feature>
<dbReference type="PANTHER" id="PTHR33392">
    <property type="entry name" value="POLYISOPRENYL-TEICHOIC ACID--PEPTIDOGLYCAN TEICHOIC ACID TRANSFERASE TAGU"/>
    <property type="match status" value="1"/>
</dbReference>
<evidence type="ECO:0000259" key="4">
    <source>
        <dbReference type="Pfam" id="PF03816"/>
    </source>
</evidence>
<reference evidence="6" key="1">
    <citation type="submission" date="2022-10" db="EMBL/GenBank/DDBJ databases">
        <title>Cytochrome P450 Catalyzes Benzene Ring Formation in the Biosynthesis of Trialkyl-Substituted Aromatic Polyketides.</title>
        <authorList>
            <person name="Zhao E."/>
            <person name="Ge H."/>
        </authorList>
    </citation>
    <scope>NUCLEOTIDE SEQUENCE</scope>
    <source>
        <strain evidence="6">NA0869</strain>
    </source>
</reference>
<dbReference type="InterPro" id="IPR004474">
    <property type="entry name" value="LytR_CpsA_psr"/>
</dbReference>
<evidence type="ECO:0000259" key="5">
    <source>
        <dbReference type="Pfam" id="PF13399"/>
    </source>
</evidence>
<keyword evidence="3" id="KW-1133">Transmembrane helix</keyword>
<sequence length="565" mass="60433">MRGEGTREYAAEPGGLGRDDGLRDDGVHSEATVRVPRSRRAPDDERSAPEAAGGGHRRGGTGRRAKRGKHRILRGIAITTSVLVLGTAGAGYLYYEYLNSKLKKDDLTLGSAMPDHKANAAGQTPLNILLIGSDARDSKENQKLGGAKKTFGAPPLADVQMLVHLSADRSNISVISMPRDTLVKIPECTDPDKPEKTYPASEIALTNESLGRGGPGCTVATWYELTGITIDHFMMIDFAGVVSMADAIGGVPVCVEENIHSRTRDGKGSGLKLEAGTTDIKGEQALQWLRTRYGFDDGTDLARAHGQHMYMNSMVRTLRKNTKLTDPNKLRKLAGAAIDALTVDKGIDTVKGLFDLGTQLKSVPTARITMTTMPNVYSERPGYKGKVEPMPGDAEKLFRMVREDIPLDGKGPKKPPAKPVASKDPADAPAEIAVMVRNGTGGDGQYAEQGRATAVTELLADKGFALAKADTTLDPQQTTVVLYSNAELEGDAQAVAKSLGIPVSSVKRSTDATGIQLIVGADWRQGDTYPKTSAKPDNKTPETANVLRGDNEDECMPVQPGFTWS</sequence>
<evidence type="ECO:0000256" key="3">
    <source>
        <dbReference type="SAM" id="Phobius"/>
    </source>
</evidence>
<dbReference type="PANTHER" id="PTHR33392:SF6">
    <property type="entry name" value="POLYISOPRENYL-TEICHOIC ACID--PEPTIDOGLYCAN TEICHOIC ACID TRANSFERASE TAGU"/>
    <property type="match status" value="1"/>
</dbReference>
<dbReference type="EMBL" id="CP107567">
    <property type="protein sequence ID" value="UYQ62461.1"/>
    <property type="molecule type" value="Genomic_DNA"/>
</dbReference>
<accession>A0ABY6I638</accession>
<feature type="region of interest" description="Disordered" evidence="2">
    <location>
        <begin position="406"/>
        <end position="425"/>
    </location>
</feature>
<feature type="region of interest" description="Disordered" evidence="2">
    <location>
        <begin position="526"/>
        <end position="565"/>
    </location>
</feature>
<dbReference type="Pfam" id="PF13399">
    <property type="entry name" value="LytR_C"/>
    <property type="match status" value="1"/>
</dbReference>
<feature type="domain" description="LytR/CpsA/Psr regulator C-terminal" evidence="5">
    <location>
        <begin position="432"/>
        <end position="523"/>
    </location>
</feature>
<dbReference type="Proteomes" id="UP001163878">
    <property type="component" value="Chromosome"/>
</dbReference>
<feature type="region of interest" description="Disordered" evidence="2">
    <location>
        <begin position="1"/>
        <end position="68"/>
    </location>
</feature>
<dbReference type="InterPro" id="IPR050922">
    <property type="entry name" value="LytR/CpsA/Psr_CW_biosynth"/>
</dbReference>
<keyword evidence="7" id="KW-1185">Reference proteome</keyword>
<feature type="compositionally biased region" description="Basic and acidic residues" evidence="2">
    <location>
        <begin position="17"/>
        <end position="28"/>
    </location>
</feature>
<comment type="similarity">
    <text evidence="1">Belongs to the LytR/CpsA/Psr (LCP) family.</text>
</comment>
<protein>
    <submittedName>
        <fullName evidence="6">LCP family protein</fullName>
    </submittedName>
</protein>
<evidence type="ECO:0000313" key="7">
    <source>
        <dbReference type="Proteomes" id="UP001163878"/>
    </source>
</evidence>
<evidence type="ECO:0000256" key="2">
    <source>
        <dbReference type="SAM" id="MobiDB-lite"/>
    </source>
</evidence>